<sequence>MRLSLLLVTSLAAVLTSSVACQRGVTVNTPTDPPVSGSVNGTDTPNPTSANTTDLRPARATAFDTTARPRWLEDRIQKHLAEAKQNPIVQISRYTYKGQTVYYESVGCCDQFSNLYNAKGNIICHPEGGLTGRGDGQCPDFDKNKTGEMLVWRDPR</sequence>
<feature type="chain" id="PRO_5045526059" description="DUF6970 domain-containing protein" evidence="2">
    <location>
        <begin position="21"/>
        <end position="156"/>
    </location>
</feature>
<feature type="region of interest" description="Disordered" evidence="1">
    <location>
        <begin position="25"/>
        <end position="54"/>
    </location>
</feature>
<keyword evidence="5" id="KW-1185">Reference proteome</keyword>
<accession>A0ABS8AJM9</accession>
<dbReference type="PROSITE" id="PS51257">
    <property type="entry name" value="PROKAR_LIPOPROTEIN"/>
    <property type="match status" value="1"/>
</dbReference>
<evidence type="ECO:0000256" key="2">
    <source>
        <dbReference type="SAM" id="SignalP"/>
    </source>
</evidence>
<evidence type="ECO:0000313" key="5">
    <source>
        <dbReference type="Proteomes" id="UP001165296"/>
    </source>
</evidence>
<protein>
    <recommendedName>
        <fullName evidence="3">DUF6970 domain-containing protein</fullName>
    </recommendedName>
</protein>
<dbReference type="Proteomes" id="UP001165296">
    <property type="component" value="Unassembled WGS sequence"/>
</dbReference>
<dbReference type="EMBL" id="JAJADR010000001">
    <property type="protein sequence ID" value="MCB2406403.1"/>
    <property type="molecule type" value="Genomic_DNA"/>
</dbReference>
<comment type="caution">
    <text evidence="4">The sequence shown here is derived from an EMBL/GenBank/DDBJ whole genome shotgun (WGS) entry which is preliminary data.</text>
</comment>
<feature type="signal peptide" evidence="2">
    <location>
        <begin position="1"/>
        <end position="20"/>
    </location>
</feature>
<evidence type="ECO:0000256" key="1">
    <source>
        <dbReference type="SAM" id="MobiDB-lite"/>
    </source>
</evidence>
<gene>
    <name evidence="4" type="ORF">LGH74_00305</name>
</gene>
<evidence type="ECO:0000259" key="3">
    <source>
        <dbReference type="Pfam" id="PF22311"/>
    </source>
</evidence>
<reference evidence="4" key="1">
    <citation type="submission" date="2021-10" db="EMBL/GenBank/DDBJ databases">
        <authorList>
            <person name="Dean J.D."/>
            <person name="Kim M.K."/>
            <person name="Newey C.N."/>
            <person name="Stoker T.S."/>
            <person name="Thompson D.W."/>
            <person name="Grose J.H."/>
        </authorList>
    </citation>
    <scope>NUCLEOTIDE SEQUENCE</scope>
    <source>
        <strain evidence="4">BT178</strain>
    </source>
</reference>
<dbReference type="InterPro" id="IPR054243">
    <property type="entry name" value="DUF6970"/>
</dbReference>
<feature type="domain" description="DUF6970" evidence="3">
    <location>
        <begin position="78"/>
        <end position="154"/>
    </location>
</feature>
<dbReference type="Pfam" id="PF22311">
    <property type="entry name" value="DUF6970"/>
    <property type="match status" value="1"/>
</dbReference>
<dbReference type="RefSeq" id="WP_226170214.1">
    <property type="nucleotide sequence ID" value="NZ_JAJADR010000001.1"/>
</dbReference>
<proteinExistence type="predicted"/>
<organism evidence="4 5">
    <name type="scientific">Hymenobacter lucidus</name>
    <dbReference type="NCBI Taxonomy" id="2880930"/>
    <lineage>
        <taxon>Bacteria</taxon>
        <taxon>Pseudomonadati</taxon>
        <taxon>Bacteroidota</taxon>
        <taxon>Cytophagia</taxon>
        <taxon>Cytophagales</taxon>
        <taxon>Hymenobacteraceae</taxon>
        <taxon>Hymenobacter</taxon>
    </lineage>
</organism>
<keyword evidence="2" id="KW-0732">Signal</keyword>
<feature type="compositionally biased region" description="Polar residues" evidence="1">
    <location>
        <begin position="37"/>
        <end position="54"/>
    </location>
</feature>
<name>A0ABS8AJM9_9BACT</name>
<evidence type="ECO:0000313" key="4">
    <source>
        <dbReference type="EMBL" id="MCB2406403.1"/>
    </source>
</evidence>